<name>A0A9D1D9V1_9FIRM</name>
<proteinExistence type="predicted"/>
<feature type="transmembrane region" description="Helical" evidence="1">
    <location>
        <begin position="69"/>
        <end position="93"/>
    </location>
</feature>
<feature type="transmembrane region" description="Helical" evidence="1">
    <location>
        <begin position="289"/>
        <end position="311"/>
    </location>
</feature>
<dbReference type="AlphaFoldDB" id="A0A9D1D9V1"/>
<gene>
    <name evidence="2" type="ORF">IAB31_07885</name>
</gene>
<protein>
    <recommendedName>
        <fullName evidence="4">Sporulation integral membrane protein YlbJ</fullName>
    </recommendedName>
</protein>
<reference evidence="2" key="2">
    <citation type="journal article" date="2021" name="PeerJ">
        <title>Extensive microbial diversity within the chicken gut microbiome revealed by metagenomics and culture.</title>
        <authorList>
            <person name="Gilroy R."/>
            <person name="Ravi A."/>
            <person name="Getino M."/>
            <person name="Pursley I."/>
            <person name="Horton D.L."/>
            <person name="Alikhan N.F."/>
            <person name="Baker D."/>
            <person name="Gharbi K."/>
            <person name="Hall N."/>
            <person name="Watson M."/>
            <person name="Adriaenssens E.M."/>
            <person name="Foster-Nyarko E."/>
            <person name="Jarju S."/>
            <person name="Secka A."/>
            <person name="Antonio M."/>
            <person name="Oren A."/>
            <person name="Chaudhuri R.R."/>
            <person name="La Ragione R."/>
            <person name="Hildebrand F."/>
            <person name="Pallen M.J."/>
        </authorList>
    </citation>
    <scope>NUCLEOTIDE SEQUENCE</scope>
    <source>
        <strain evidence="2">ChiSjej4B22-8148</strain>
    </source>
</reference>
<sequence length="312" mass="34184">MKKLLISFLFICFLYLLVFPEDSLSAARNGLLLWYGSVLPVLFPFLVISGILLQLEGFSVLLRFLYRPFHFLFGVSYYGSFAVLSGFLCGFPAGAKITKDLQEQGFITSREARHLYGFVNNLSPGFLVSYAAAGQLNRPELSGLLLAAVLGAPLCYGVLTGRQRKKETLFSSPALFLASGKKDFSQVLDESIWNASVSVLKLGGYITLFCILSDAAGKLPFSGSLPGLLFCSSLEVTGGIRLICQSGLSWSLQLLLLTALCIFGGFSALAQTAGIARMSFFTLIYYIKSRVLCTLLGVSFLLCWLLFCFFLR</sequence>
<feature type="transmembrane region" description="Helical" evidence="1">
    <location>
        <begin position="42"/>
        <end position="62"/>
    </location>
</feature>
<keyword evidence="1" id="KW-0812">Transmembrane</keyword>
<evidence type="ECO:0000313" key="3">
    <source>
        <dbReference type="Proteomes" id="UP000886757"/>
    </source>
</evidence>
<comment type="caution">
    <text evidence="2">The sequence shown here is derived from an EMBL/GenBank/DDBJ whole genome shotgun (WGS) entry which is preliminary data.</text>
</comment>
<feature type="transmembrane region" description="Helical" evidence="1">
    <location>
        <begin position="141"/>
        <end position="159"/>
    </location>
</feature>
<accession>A0A9D1D9V1</accession>
<evidence type="ECO:0000256" key="1">
    <source>
        <dbReference type="SAM" id="Phobius"/>
    </source>
</evidence>
<dbReference type="Proteomes" id="UP000886757">
    <property type="component" value="Unassembled WGS sequence"/>
</dbReference>
<keyword evidence="1" id="KW-0472">Membrane</keyword>
<organism evidence="2 3">
    <name type="scientific">Candidatus Choladousia intestinavium</name>
    <dbReference type="NCBI Taxonomy" id="2840727"/>
    <lineage>
        <taxon>Bacteria</taxon>
        <taxon>Bacillati</taxon>
        <taxon>Bacillota</taxon>
        <taxon>Clostridia</taxon>
        <taxon>Lachnospirales</taxon>
        <taxon>Lachnospiraceae</taxon>
        <taxon>Lachnospiraceae incertae sedis</taxon>
        <taxon>Candidatus Choladousia</taxon>
    </lineage>
</organism>
<dbReference type="EMBL" id="DVGK01000088">
    <property type="protein sequence ID" value="HIR13827.1"/>
    <property type="molecule type" value="Genomic_DNA"/>
</dbReference>
<evidence type="ECO:0008006" key="4">
    <source>
        <dbReference type="Google" id="ProtNLM"/>
    </source>
</evidence>
<feature type="transmembrane region" description="Helical" evidence="1">
    <location>
        <begin position="250"/>
        <end position="269"/>
    </location>
</feature>
<reference evidence="2" key="1">
    <citation type="submission" date="2020-10" db="EMBL/GenBank/DDBJ databases">
        <authorList>
            <person name="Gilroy R."/>
        </authorList>
    </citation>
    <scope>NUCLEOTIDE SEQUENCE</scope>
    <source>
        <strain evidence="2">ChiSjej4B22-8148</strain>
    </source>
</reference>
<keyword evidence="1" id="KW-1133">Transmembrane helix</keyword>
<evidence type="ECO:0000313" key="2">
    <source>
        <dbReference type="EMBL" id="HIR13827.1"/>
    </source>
</evidence>